<evidence type="ECO:0000256" key="3">
    <source>
        <dbReference type="ARBA" id="ARBA00022737"/>
    </source>
</evidence>
<reference evidence="10 11" key="1">
    <citation type="submission" date="2024-01" db="EMBL/GenBank/DDBJ databases">
        <authorList>
            <person name="Waweru B."/>
        </authorList>
    </citation>
    <scope>NUCLEOTIDE SEQUENCE [LARGE SCALE GENOMIC DNA]</scope>
</reference>
<gene>
    <name evidence="10" type="ORF">DCAF_LOCUS22540</name>
</gene>
<keyword evidence="4 8" id="KW-1133">Transmembrane helix</keyword>
<dbReference type="Pfam" id="PF13962">
    <property type="entry name" value="PGG"/>
    <property type="match status" value="1"/>
</dbReference>
<proteinExistence type="predicted"/>
<dbReference type="PANTHER" id="PTHR24186">
    <property type="entry name" value="PROTEIN PHOSPHATASE 1 REGULATORY SUBUNIT"/>
    <property type="match status" value="1"/>
</dbReference>
<evidence type="ECO:0000256" key="8">
    <source>
        <dbReference type="SAM" id="Phobius"/>
    </source>
</evidence>
<keyword evidence="11" id="KW-1185">Reference proteome</keyword>
<keyword evidence="5" id="KW-0040">ANK repeat</keyword>
<organism evidence="10 11">
    <name type="scientific">Dovyalis caffra</name>
    <dbReference type="NCBI Taxonomy" id="77055"/>
    <lineage>
        <taxon>Eukaryota</taxon>
        <taxon>Viridiplantae</taxon>
        <taxon>Streptophyta</taxon>
        <taxon>Embryophyta</taxon>
        <taxon>Tracheophyta</taxon>
        <taxon>Spermatophyta</taxon>
        <taxon>Magnoliopsida</taxon>
        <taxon>eudicotyledons</taxon>
        <taxon>Gunneridae</taxon>
        <taxon>Pentapetalae</taxon>
        <taxon>rosids</taxon>
        <taxon>fabids</taxon>
        <taxon>Malpighiales</taxon>
        <taxon>Salicaceae</taxon>
        <taxon>Flacourtieae</taxon>
        <taxon>Dovyalis</taxon>
    </lineage>
</organism>
<feature type="transmembrane region" description="Helical" evidence="8">
    <location>
        <begin position="266"/>
        <end position="290"/>
    </location>
</feature>
<dbReference type="InterPro" id="IPR026961">
    <property type="entry name" value="PGG_dom"/>
</dbReference>
<feature type="transmembrane region" description="Helical" evidence="8">
    <location>
        <begin position="368"/>
        <end position="387"/>
    </location>
</feature>
<feature type="transmembrane region" description="Helical" evidence="8">
    <location>
        <begin position="336"/>
        <end position="356"/>
    </location>
</feature>
<comment type="caution">
    <text evidence="10">The sequence shown here is derived from an EMBL/GenBank/DDBJ whole genome shotgun (WGS) entry which is preliminary data.</text>
</comment>
<evidence type="ECO:0000256" key="4">
    <source>
        <dbReference type="ARBA" id="ARBA00022989"/>
    </source>
</evidence>
<evidence type="ECO:0000256" key="2">
    <source>
        <dbReference type="ARBA" id="ARBA00022692"/>
    </source>
</evidence>
<feature type="region of interest" description="Disordered" evidence="7">
    <location>
        <begin position="110"/>
        <end position="129"/>
    </location>
</feature>
<evidence type="ECO:0000313" key="10">
    <source>
        <dbReference type="EMBL" id="CAK7349819.1"/>
    </source>
</evidence>
<keyword evidence="6 8" id="KW-0472">Membrane</keyword>
<dbReference type="GO" id="GO:0005886">
    <property type="term" value="C:plasma membrane"/>
    <property type="evidence" value="ECO:0007669"/>
    <property type="project" value="TreeGrafter"/>
</dbReference>
<evidence type="ECO:0000259" key="9">
    <source>
        <dbReference type="Pfam" id="PF13962"/>
    </source>
</evidence>
<evidence type="ECO:0000256" key="1">
    <source>
        <dbReference type="ARBA" id="ARBA00004141"/>
    </source>
</evidence>
<sequence>MKKVLYEFAKANDIDSFIDAFQQVSSTKQLNLFAIFEHVTPSGNSVLNKATSFGSQDNTELLSHHFPFLITRKNFRGDIVEKSPLYLAVENKNEKILALLLEATPGGDSLNRPVGKSPAHDRRVKDDIANNENLTSYDVAWGQSEKAEEDRQPTIAKPTDLYRQDKSINSKPVNHERTQPQAVDSKESKQLDYYELMMTLSIFYWCTKPVKPLDKFLPIHGKPLSKEEMKSRIGSLLVGAVLVAGVTFAGAIQLPQLGDNGAKYKIWLNVYMYSDILALNVSTFAALILYGAQLNEIKLAPAAVWFASVLVGASIYLMCLAFYFAAFIAARGSLPFLVTVCLIVVGFLIIHSFFYIQWFIPLAVNQAVQRFISIYFYFSMFAGNYNFEMLVSKVKDLNKLEE</sequence>
<dbReference type="Proteomes" id="UP001314170">
    <property type="component" value="Unassembled WGS sequence"/>
</dbReference>
<keyword evidence="2 8" id="KW-0812">Transmembrane</keyword>
<feature type="transmembrane region" description="Helical" evidence="8">
    <location>
        <begin position="233"/>
        <end position="254"/>
    </location>
</feature>
<evidence type="ECO:0000256" key="7">
    <source>
        <dbReference type="SAM" id="MobiDB-lite"/>
    </source>
</evidence>
<feature type="transmembrane region" description="Helical" evidence="8">
    <location>
        <begin position="302"/>
        <end position="330"/>
    </location>
</feature>
<feature type="domain" description="PGG" evidence="9">
    <location>
        <begin position="227"/>
        <end position="328"/>
    </location>
</feature>
<evidence type="ECO:0000313" key="11">
    <source>
        <dbReference type="Proteomes" id="UP001314170"/>
    </source>
</evidence>
<dbReference type="InterPro" id="IPR036770">
    <property type="entry name" value="Ankyrin_rpt-contain_sf"/>
</dbReference>
<dbReference type="SUPFAM" id="SSF48403">
    <property type="entry name" value="Ankyrin repeat"/>
    <property type="match status" value="1"/>
</dbReference>
<dbReference type="PANTHER" id="PTHR24186:SF50">
    <property type="entry name" value="ANKYRIN REPEAT-CONTAINING PROTEIN ITN1-LIKE ISOFORM X1"/>
    <property type="match status" value="1"/>
</dbReference>
<name>A0AAV1SIV7_9ROSI</name>
<keyword evidence="3" id="KW-0677">Repeat</keyword>
<dbReference type="EMBL" id="CAWUPB010001178">
    <property type="protein sequence ID" value="CAK7349819.1"/>
    <property type="molecule type" value="Genomic_DNA"/>
</dbReference>
<dbReference type="AlphaFoldDB" id="A0AAV1SIV7"/>
<accession>A0AAV1SIV7</accession>
<protein>
    <recommendedName>
        <fullName evidence="9">PGG domain-containing protein</fullName>
    </recommendedName>
</protein>
<feature type="region of interest" description="Disordered" evidence="7">
    <location>
        <begin position="139"/>
        <end position="184"/>
    </location>
</feature>
<evidence type="ECO:0000256" key="6">
    <source>
        <dbReference type="ARBA" id="ARBA00023136"/>
    </source>
</evidence>
<dbReference type="Gene3D" id="1.25.40.20">
    <property type="entry name" value="Ankyrin repeat-containing domain"/>
    <property type="match status" value="1"/>
</dbReference>
<feature type="compositionally biased region" description="Basic and acidic residues" evidence="7">
    <location>
        <begin position="118"/>
        <end position="128"/>
    </location>
</feature>
<evidence type="ECO:0000256" key="5">
    <source>
        <dbReference type="ARBA" id="ARBA00023043"/>
    </source>
</evidence>
<comment type="subcellular location">
    <subcellularLocation>
        <location evidence="1">Membrane</location>
        <topology evidence="1">Multi-pass membrane protein</topology>
    </subcellularLocation>
</comment>
<feature type="compositionally biased region" description="Basic and acidic residues" evidence="7">
    <location>
        <begin position="160"/>
        <end position="184"/>
    </location>
</feature>